<dbReference type="AlphaFoldDB" id="A0A520S0W5"/>
<dbReference type="GO" id="GO:0005829">
    <property type="term" value="C:cytosol"/>
    <property type="evidence" value="ECO:0007669"/>
    <property type="project" value="TreeGrafter"/>
</dbReference>
<evidence type="ECO:0000256" key="3">
    <source>
        <dbReference type="ARBA" id="ARBA00014591"/>
    </source>
</evidence>
<sequence length="107" mass="11568">MGVSLTEKAALHISSYLGERGKGLGIRLAVKTTGCSGLTYVLEPVDEPQPEDLKFDSKGIDVYVDPKSLIYLDGTEMDYVKQGLNEGFEFKNPNQAGECGCGESFTV</sequence>
<gene>
    <name evidence="8" type="primary">iscA</name>
    <name evidence="8" type="ORF">EVA68_05070</name>
</gene>
<dbReference type="NCBIfam" id="TIGR00049">
    <property type="entry name" value="iron-sulfur cluster assembly accessory protein"/>
    <property type="match status" value="1"/>
</dbReference>
<organism evidence="8 9">
    <name type="scientific">OM182 bacterium</name>
    <dbReference type="NCBI Taxonomy" id="2510334"/>
    <lineage>
        <taxon>Bacteria</taxon>
        <taxon>Pseudomonadati</taxon>
        <taxon>Pseudomonadota</taxon>
        <taxon>Gammaproteobacteria</taxon>
        <taxon>OMG group</taxon>
        <taxon>OM182 clade</taxon>
    </lineage>
</organism>
<dbReference type="Pfam" id="PF01521">
    <property type="entry name" value="Fe-S_biosyn"/>
    <property type="match status" value="1"/>
</dbReference>
<keyword evidence="4" id="KW-0479">Metal-binding</keyword>
<evidence type="ECO:0000256" key="2">
    <source>
        <dbReference type="ARBA" id="ARBA00006718"/>
    </source>
</evidence>
<dbReference type="PANTHER" id="PTHR10072">
    <property type="entry name" value="IRON-SULFUR CLUSTER ASSEMBLY PROTEIN"/>
    <property type="match status" value="1"/>
</dbReference>
<accession>A0A520S0W5</accession>
<dbReference type="GO" id="GO:0046872">
    <property type="term" value="F:metal ion binding"/>
    <property type="evidence" value="ECO:0007669"/>
    <property type="project" value="UniProtKB-KW"/>
</dbReference>
<evidence type="ECO:0000313" key="8">
    <source>
        <dbReference type="EMBL" id="RZO76119.1"/>
    </source>
</evidence>
<dbReference type="Proteomes" id="UP000316199">
    <property type="component" value="Unassembled WGS sequence"/>
</dbReference>
<dbReference type="InterPro" id="IPR035903">
    <property type="entry name" value="HesB-like_dom_sf"/>
</dbReference>
<dbReference type="InterPro" id="IPR011302">
    <property type="entry name" value="IscA_proteobact"/>
</dbReference>
<feature type="domain" description="Core" evidence="7">
    <location>
        <begin position="1"/>
        <end position="103"/>
    </location>
</feature>
<dbReference type="InterPro" id="IPR050322">
    <property type="entry name" value="Fe-S_cluster_asmbl/transfer"/>
</dbReference>
<dbReference type="InterPro" id="IPR016092">
    <property type="entry name" value="ATAP"/>
</dbReference>
<evidence type="ECO:0000313" key="9">
    <source>
        <dbReference type="Proteomes" id="UP000316199"/>
    </source>
</evidence>
<name>A0A520S0W5_9GAMM</name>
<evidence type="ECO:0000259" key="7">
    <source>
        <dbReference type="Pfam" id="PF01521"/>
    </source>
</evidence>
<dbReference type="PROSITE" id="PS01152">
    <property type="entry name" value="HESB"/>
    <property type="match status" value="1"/>
</dbReference>
<dbReference type="EMBL" id="SHAG01000017">
    <property type="protein sequence ID" value="RZO76119.1"/>
    <property type="molecule type" value="Genomic_DNA"/>
</dbReference>
<dbReference type="PANTHER" id="PTHR10072:SF41">
    <property type="entry name" value="IRON-SULFUR CLUSTER ASSEMBLY 1 HOMOLOG, MITOCHONDRIAL"/>
    <property type="match status" value="1"/>
</dbReference>
<dbReference type="GO" id="GO:0051537">
    <property type="term" value="F:2 iron, 2 sulfur cluster binding"/>
    <property type="evidence" value="ECO:0007669"/>
    <property type="project" value="TreeGrafter"/>
</dbReference>
<protein>
    <recommendedName>
        <fullName evidence="3">Iron-binding protein IscA</fullName>
    </recommendedName>
    <alternativeName>
        <fullName evidence="6">Iron-sulfur cluster assembly protein</fullName>
    </alternativeName>
</protein>
<proteinExistence type="inferred from homology"/>
<evidence type="ECO:0000256" key="5">
    <source>
        <dbReference type="ARBA" id="ARBA00023004"/>
    </source>
</evidence>
<dbReference type="SUPFAM" id="SSF89360">
    <property type="entry name" value="HesB-like domain"/>
    <property type="match status" value="1"/>
</dbReference>
<comment type="caution">
    <text evidence="8">The sequence shown here is derived from an EMBL/GenBank/DDBJ whole genome shotgun (WGS) entry which is preliminary data.</text>
</comment>
<dbReference type="GO" id="GO:0016226">
    <property type="term" value="P:iron-sulfur cluster assembly"/>
    <property type="evidence" value="ECO:0007669"/>
    <property type="project" value="InterPro"/>
</dbReference>
<dbReference type="InterPro" id="IPR017870">
    <property type="entry name" value="FeS_cluster_insertion_CS"/>
</dbReference>
<keyword evidence="5" id="KW-0408">Iron</keyword>
<dbReference type="NCBIfam" id="TIGR02011">
    <property type="entry name" value="IscA"/>
    <property type="match status" value="1"/>
</dbReference>
<comment type="cofactor">
    <cofactor evidence="1">
        <name>Fe cation</name>
        <dbReference type="ChEBI" id="CHEBI:24875"/>
    </cofactor>
</comment>
<dbReference type="InterPro" id="IPR000361">
    <property type="entry name" value="ATAP_core_dom"/>
</dbReference>
<reference evidence="8 9" key="1">
    <citation type="submission" date="2019-02" db="EMBL/GenBank/DDBJ databases">
        <title>Prokaryotic population dynamics and viral predation in marine succession experiment using metagenomics: the confinement effect.</title>
        <authorList>
            <person name="Haro-Moreno J.M."/>
            <person name="Rodriguez-Valera F."/>
            <person name="Lopez-Perez M."/>
        </authorList>
    </citation>
    <scope>NUCLEOTIDE SEQUENCE [LARGE SCALE GENOMIC DNA]</scope>
    <source>
        <strain evidence="8">MED-G157</strain>
    </source>
</reference>
<dbReference type="Gene3D" id="2.60.300.12">
    <property type="entry name" value="HesB-like domain"/>
    <property type="match status" value="1"/>
</dbReference>
<comment type="similarity">
    <text evidence="2">Belongs to the HesB/IscA family.</text>
</comment>
<evidence type="ECO:0000256" key="4">
    <source>
        <dbReference type="ARBA" id="ARBA00022723"/>
    </source>
</evidence>
<evidence type="ECO:0000256" key="1">
    <source>
        <dbReference type="ARBA" id="ARBA00001962"/>
    </source>
</evidence>
<evidence type="ECO:0000256" key="6">
    <source>
        <dbReference type="ARBA" id="ARBA00032050"/>
    </source>
</evidence>